<evidence type="ECO:0000313" key="3">
    <source>
        <dbReference type="Proteomes" id="UP000280346"/>
    </source>
</evidence>
<accession>A0A433JG03</accession>
<dbReference type="AlphaFoldDB" id="A0A433JG03"/>
<dbReference type="OrthoDB" id="9804723at2"/>
<dbReference type="Proteomes" id="UP000280346">
    <property type="component" value="Unassembled WGS sequence"/>
</dbReference>
<dbReference type="GO" id="GO:0016787">
    <property type="term" value="F:hydrolase activity"/>
    <property type="evidence" value="ECO:0007669"/>
    <property type="project" value="UniProtKB-KW"/>
</dbReference>
<dbReference type="PANTHER" id="PTHR43689">
    <property type="entry name" value="HYDROLASE"/>
    <property type="match status" value="1"/>
</dbReference>
<dbReference type="Gene3D" id="3.40.50.1820">
    <property type="entry name" value="alpha/beta hydrolase"/>
    <property type="match status" value="1"/>
</dbReference>
<dbReference type="SUPFAM" id="SSF53474">
    <property type="entry name" value="alpha/beta-Hydrolases"/>
    <property type="match status" value="1"/>
</dbReference>
<sequence>MELTVNGHAVFAHTGGRPFDPARPAVVLIHGAGMDHTVWSLQSRFLAHHGRSVLAVDLPGHGRSGGGPLASVAELADWVPALLDAAGLPRAALVGHSMGALVALDTAARHPDRVESLALLGVAERMPVHPDLLAAAAAGEPSAVELVVGWGHGPRGHTGGNPTPGLALIPGSRRLMRGVAPGVLGVDLAACNAYVQGAASAEAVVCPALLLLGALDRMTPAKAGRSLAARIKSSQVVTLPATGHMVMTEAPDATIDALTPFLGLRRG</sequence>
<evidence type="ECO:0000313" key="2">
    <source>
        <dbReference type="EMBL" id="RUQ76057.1"/>
    </source>
</evidence>
<dbReference type="Pfam" id="PF12697">
    <property type="entry name" value="Abhydrolase_6"/>
    <property type="match status" value="1"/>
</dbReference>
<evidence type="ECO:0000259" key="1">
    <source>
        <dbReference type="Pfam" id="PF12697"/>
    </source>
</evidence>
<keyword evidence="2" id="KW-0378">Hydrolase</keyword>
<reference evidence="2 3" key="1">
    <citation type="submission" date="2018-12" db="EMBL/GenBank/DDBJ databases">
        <authorList>
            <person name="Yang Y."/>
        </authorList>
    </citation>
    <scope>NUCLEOTIDE SEQUENCE [LARGE SCALE GENOMIC DNA]</scope>
    <source>
        <strain evidence="2 3">GSF71</strain>
    </source>
</reference>
<comment type="caution">
    <text evidence="2">The sequence shown here is derived from an EMBL/GenBank/DDBJ whole genome shotgun (WGS) entry which is preliminary data.</text>
</comment>
<dbReference type="PRINTS" id="PR00111">
    <property type="entry name" value="ABHYDROLASE"/>
</dbReference>
<feature type="domain" description="AB hydrolase-1" evidence="1">
    <location>
        <begin position="26"/>
        <end position="257"/>
    </location>
</feature>
<keyword evidence="3" id="KW-1185">Reference proteome</keyword>
<dbReference type="PANTHER" id="PTHR43689:SF8">
    <property type="entry name" value="ALPHA_BETA-HYDROLASES SUPERFAMILY PROTEIN"/>
    <property type="match status" value="1"/>
</dbReference>
<protein>
    <submittedName>
        <fullName evidence="2">Alpha/beta hydrolase</fullName>
    </submittedName>
</protein>
<dbReference type="InterPro" id="IPR000073">
    <property type="entry name" value="AB_hydrolase_1"/>
</dbReference>
<name>A0A433JG03_9PROT</name>
<gene>
    <name evidence="2" type="ORF">EJ913_02830</name>
</gene>
<organism evidence="2 3">
    <name type="scientific">Azospirillum doebereinerae</name>
    <dbReference type="NCBI Taxonomy" id="92933"/>
    <lineage>
        <taxon>Bacteria</taxon>
        <taxon>Pseudomonadati</taxon>
        <taxon>Pseudomonadota</taxon>
        <taxon>Alphaproteobacteria</taxon>
        <taxon>Rhodospirillales</taxon>
        <taxon>Azospirillaceae</taxon>
        <taxon>Azospirillum</taxon>
    </lineage>
</organism>
<dbReference type="RefSeq" id="WP_126994548.1">
    <property type="nucleotide sequence ID" value="NZ_CP173190.1"/>
</dbReference>
<proteinExistence type="predicted"/>
<dbReference type="EMBL" id="RZIJ01000001">
    <property type="protein sequence ID" value="RUQ76057.1"/>
    <property type="molecule type" value="Genomic_DNA"/>
</dbReference>
<dbReference type="InterPro" id="IPR029058">
    <property type="entry name" value="AB_hydrolase_fold"/>
</dbReference>